<keyword evidence="3" id="KW-1185">Reference proteome</keyword>
<feature type="compositionally biased region" description="Basic and acidic residues" evidence="1">
    <location>
        <begin position="1103"/>
        <end position="1119"/>
    </location>
</feature>
<feature type="region of interest" description="Disordered" evidence="1">
    <location>
        <begin position="513"/>
        <end position="539"/>
    </location>
</feature>
<feature type="compositionally biased region" description="Basic and acidic residues" evidence="1">
    <location>
        <begin position="146"/>
        <end position="159"/>
    </location>
</feature>
<feature type="compositionally biased region" description="Basic and acidic residues" evidence="1">
    <location>
        <begin position="166"/>
        <end position="204"/>
    </location>
</feature>
<feature type="region of interest" description="Disordered" evidence="1">
    <location>
        <begin position="626"/>
        <end position="708"/>
    </location>
</feature>
<feature type="compositionally biased region" description="Polar residues" evidence="1">
    <location>
        <begin position="807"/>
        <end position="817"/>
    </location>
</feature>
<feature type="compositionally biased region" description="Basic and acidic residues" evidence="1">
    <location>
        <begin position="525"/>
        <end position="539"/>
    </location>
</feature>
<feature type="region of interest" description="Disordered" evidence="1">
    <location>
        <begin position="1091"/>
        <end position="1147"/>
    </location>
</feature>
<organism evidence="2 3">
    <name type="scientific">Takifugu flavidus</name>
    <name type="common">sansaifugu</name>
    <dbReference type="NCBI Taxonomy" id="433684"/>
    <lineage>
        <taxon>Eukaryota</taxon>
        <taxon>Metazoa</taxon>
        <taxon>Chordata</taxon>
        <taxon>Craniata</taxon>
        <taxon>Vertebrata</taxon>
        <taxon>Euteleostomi</taxon>
        <taxon>Actinopterygii</taxon>
        <taxon>Neopterygii</taxon>
        <taxon>Teleostei</taxon>
        <taxon>Neoteleostei</taxon>
        <taxon>Acanthomorphata</taxon>
        <taxon>Eupercaria</taxon>
        <taxon>Tetraodontiformes</taxon>
        <taxon>Tetradontoidea</taxon>
        <taxon>Tetraodontidae</taxon>
        <taxon>Takifugu</taxon>
    </lineage>
</organism>
<feature type="compositionally biased region" description="Basic and acidic residues" evidence="1">
    <location>
        <begin position="732"/>
        <end position="742"/>
    </location>
</feature>
<dbReference type="EMBL" id="RHFK02000019">
    <property type="protein sequence ID" value="TWW59453.1"/>
    <property type="molecule type" value="Genomic_DNA"/>
</dbReference>
<feature type="region of interest" description="Disordered" evidence="1">
    <location>
        <begin position="965"/>
        <end position="1044"/>
    </location>
</feature>
<feature type="compositionally biased region" description="Basic and acidic residues" evidence="1">
    <location>
        <begin position="1"/>
        <end position="32"/>
    </location>
</feature>
<dbReference type="Proteomes" id="UP000324091">
    <property type="component" value="Chromosome 6"/>
</dbReference>
<feature type="region of interest" description="Disordered" evidence="1">
    <location>
        <begin position="724"/>
        <end position="847"/>
    </location>
</feature>
<feature type="region of interest" description="Disordered" evidence="1">
    <location>
        <begin position="1194"/>
        <end position="1214"/>
    </location>
</feature>
<feature type="compositionally biased region" description="Basic and acidic residues" evidence="1">
    <location>
        <begin position="1035"/>
        <end position="1044"/>
    </location>
</feature>
<feature type="compositionally biased region" description="Low complexity" evidence="1">
    <location>
        <begin position="759"/>
        <end position="792"/>
    </location>
</feature>
<protein>
    <submittedName>
        <fullName evidence="2">Uncharacterized protein</fullName>
    </submittedName>
</protein>
<name>A0A5C6MWX0_9TELE</name>
<feature type="compositionally biased region" description="Basic and acidic residues" evidence="1">
    <location>
        <begin position="260"/>
        <end position="276"/>
    </location>
</feature>
<comment type="caution">
    <text evidence="2">The sequence shown here is derived from an EMBL/GenBank/DDBJ whole genome shotgun (WGS) entry which is preliminary data.</text>
</comment>
<feature type="region of interest" description="Disordered" evidence="1">
    <location>
        <begin position="1"/>
        <end position="209"/>
    </location>
</feature>
<accession>A0A5C6MWX0</accession>
<reference evidence="2 3" key="1">
    <citation type="submission" date="2019-04" db="EMBL/GenBank/DDBJ databases">
        <title>Chromosome genome assembly for Takifugu flavidus.</title>
        <authorList>
            <person name="Xiao S."/>
        </authorList>
    </citation>
    <scope>NUCLEOTIDE SEQUENCE [LARGE SCALE GENOMIC DNA]</scope>
    <source>
        <strain evidence="2">HTHZ2018</strain>
        <tissue evidence="2">Muscle</tissue>
    </source>
</reference>
<feature type="compositionally biased region" description="Basic and acidic residues" evidence="1">
    <location>
        <begin position="44"/>
        <end position="66"/>
    </location>
</feature>
<feature type="compositionally biased region" description="Polar residues" evidence="1">
    <location>
        <begin position="243"/>
        <end position="254"/>
    </location>
</feature>
<evidence type="ECO:0000313" key="3">
    <source>
        <dbReference type="Proteomes" id="UP000324091"/>
    </source>
</evidence>
<feature type="compositionally biased region" description="Basic and acidic residues" evidence="1">
    <location>
        <begin position="125"/>
        <end position="136"/>
    </location>
</feature>
<feature type="region of interest" description="Disordered" evidence="1">
    <location>
        <begin position="235"/>
        <end position="276"/>
    </location>
</feature>
<feature type="compositionally biased region" description="Pro residues" evidence="1">
    <location>
        <begin position="563"/>
        <end position="572"/>
    </location>
</feature>
<sequence>MYSHRSDHSRQYGVRRHWDGDDEHWEKHETQRNSHRSYGGSSERTSRSREYGDSPRRRYSKDFANHERRRKSPLRRRASSPDWGALEKKRRRLTEDEEDYKYRHLAEGKTSRQLSLDGANFHPSADLKQEKDFESRKRTKGSGHRHHEEFVYRKRHDDAQLTGYNNDRDDRERTWDGARERTQSLDEPMKNPDRDGTHQKESIPDKNTSSKGFQLFLNVLNKGVNVATLTKIMTSAKEENRPQALTSPPNTTDGPLSPPDRGEPEFHQNTDRRSEDVEFWRMASSEPPRKSLSTPKENLMFDELPVRSRDGDQSYPGSSGCSGSLAHLDKITLTPEEEHKHKQAQHILQAIGMNIEFEELGQMSHRIQERLYGKRDGDRGRPEGKQKGRKMMNSLDWEDSVRKWQTTMNTYQKNDRGRMENPSGTHGTHQTSCHYRADTVHVPDTDPEDQELTRKLKELRGIEERKICREASPACKTVLEPSLGAPGEQSCRRTGTSLKERVNAILQQRQSNGFLSQSHFRSRIKSSDPSKGDKQLEDHPLKSRVKMLMTHRRRHPCVSPSITQPPPPPPPQRAASSLAENSVDQGFQRFLNVLNKGVDVDLLRKIVNADSEDLCLDDKRHNIQQNEVTDMSFRERPYSNDGNSLGEPSGQEESSTDPRSQERSQSSPIPDEDEKKEEELSPFSFRTSAMRNNKEDEEKIKHDQQHEQLQNILKSLGLQLEKEEMSQLANRTQERLYGKKTDNAIAQSRRQPDRHPKGSPRSSRGSSSSSCSCSSSRSRSSSSSYCGSSRSNVSKRRSNGSPARSGENLTGLENNPGTEKRLKTSNEDQQQSCAETQAWPPPNPSYSLSPLPDYTLSQYSQYSAYSTSSYHNTSSYWTYSQVATHPSFYPSSLPYAQNQCHNFPVNFVEHPRSFPDQWQMAPPLDQQCLPTPQMNMRKWRKRSKKKKKKLAWWWKRTEVKVVDNAEKKEPAVEQQPAPKEEGRVDQCHNGASVGQNPNAKNSEKSKNQLPKEEIKANLGKTCHNGASVGQNPKAKNSEKSKDQLTEEEIKANLMKTCHNGASVGQNPKAKNSEKRKLTEEEIKANLMKTCHNGASVGQNPKAKNSEKSKHKLTEEEIKANLRKTCHNGASVGQNPKAKNSEKSKDQLTEEEIKANLMKTCHNGASVGQNPKAKNSEKRKLTEEEIKANLMKTCHNGASVGQNPKAKNSEKSKHKLTEEEIKANLRKTLEAFNRKAKQALIQPVSFLTSQADEDLVMKL</sequence>
<feature type="compositionally biased region" description="Basic and acidic residues" evidence="1">
    <location>
        <begin position="1138"/>
        <end position="1147"/>
    </location>
</feature>
<feature type="region of interest" description="Disordered" evidence="1">
    <location>
        <begin position="551"/>
        <end position="579"/>
    </location>
</feature>
<proteinExistence type="predicted"/>
<evidence type="ECO:0000313" key="2">
    <source>
        <dbReference type="EMBL" id="TWW59453.1"/>
    </source>
</evidence>
<feature type="compositionally biased region" description="Basic and acidic residues" evidence="1">
    <location>
        <begin position="1001"/>
        <end position="1015"/>
    </location>
</feature>
<feature type="region of interest" description="Disordered" evidence="1">
    <location>
        <begin position="1057"/>
        <end position="1077"/>
    </location>
</feature>
<gene>
    <name evidence="2" type="ORF">D4764_06G0009830</name>
</gene>
<dbReference type="AlphaFoldDB" id="A0A5C6MWX0"/>
<feature type="compositionally biased region" description="Basic residues" evidence="1">
    <location>
        <begin position="67"/>
        <end position="78"/>
    </location>
</feature>
<feature type="compositionally biased region" description="Basic and acidic residues" evidence="1">
    <location>
        <begin position="100"/>
        <end position="110"/>
    </location>
</feature>
<feature type="compositionally biased region" description="Basic and acidic residues" evidence="1">
    <location>
        <begin position="692"/>
        <end position="706"/>
    </location>
</feature>
<evidence type="ECO:0000256" key="1">
    <source>
        <dbReference type="SAM" id="MobiDB-lite"/>
    </source>
</evidence>